<dbReference type="InterPro" id="IPR035418">
    <property type="entry name" value="AraC-bd_2"/>
</dbReference>
<dbReference type="InterPro" id="IPR018060">
    <property type="entry name" value="HTH_AraC"/>
</dbReference>
<sequence length="327" mass="36135">MPMLMTPATATTFSTLELPPDDRIAHWQEHLSQSLLELQCRSLKPAEFLGTTVHLQLTHTLLSHIKTPTPLVIERGPKMIRQDAADAIVLQFVLAGEVFVFHDEGIRTVRPGQLLVCDADQPFIGGFSAGYRELLLKVSRHAFQQSTGLERVDAPLFKSFAPRHCAVARSLAERVKDAFLPGDGQVSDAELLRLVGAIWRPDAEAHSSTYLARARSFIDSQLGDDRMCAATIAAAVGISPRHLSRILSHAGETVPQYVLRRRLDTARNMLEHRSYASMTIGEIATRCGFRSSAYFSTAFTTRFGLRPSDIRRMAPGSRASSRLSQTA</sequence>
<dbReference type="GO" id="GO:0003700">
    <property type="term" value="F:DNA-binding transcription factor activity"/>
    <property type="evidence" value="ECO:0007669"/>
    <property type="project" value="InterPro"/>
</dbReference>
<dbReference type="Proteomes" id="UP000193040">
    <property type="component" value="Unassembled WGS sequence"/>
</dbReference>
<dbReference type="Gene3D" id="1.10.10.60">
    <property type="entry name" value="Homeodomain-like"/>
    <property type="match status" value="1"/>
</dbReference>
<dbReference type="PANTHER" id="PTHR46796:SF6">
    <property type="entry name" value="ARAC SUBFAMILY"/>
    <property type="match status" value="1"/>
</dbReference>
<keyword evidence="6" id="KW-1185">Reference proteome</keyword>
<dbReference type="Pfam" id="PF12833">
    <property type="entry name" value="HTH_18"/>
    <property type="match status" value="1"/>
</dbReference>
<keyword evidence="1" id="KW-0805">Transcription regulation</keyword>
<organism evidence="5 6">
    <name type="scientific">Mycobacterium simiae</name>
    <name type="common">Mycobacterium habana</name>
    <dbReference type="NCBI Taxonomy" id="1784"/>
    <lineage>
        <taxon>Bacteria</taxon>
        <taxon>Bacillati</taxon>
        <taxon>Actinomycetota</taxon>
        <taxon>Actinomycetes</taxon>
        <taxon>Mycobacteriales</taxon>
        <taxon>Mycobacteriaceae</taxon>
        <taxon>Mycobacterium</taxon>
        <taxon>Mycobacterium simiae complex</taxon>
    </lineage>
</organism>
<dbReference type="InterPro" id="IPR009057">
    <property type="entry name" value="Homeodomain-like_sf"/>
</dbReference>
<evidence type="ECO:0000256" key="2">
    <source>
        <dbReference type="ARBA" id="ARBA00023125"/>
    </source>
</evidence>
<evidence type="ECO:0000256" key="3">
    <source>
        <dbReference type="ARBA" id="ARBA00023163"/>
    </source>
</evidence>
<dbReference type="InterPro" id="IPR020449">
    <property type="entry name" value="Tscrpt_reg_AraC-type_HTH"/>
</dbReference>
<dbReference type="SUPFAM" id="SSF46689">
    <property type="entry name" value="Homeodomain-like"/>
    <property type="match status" value="1"/>
</dbReference>
<keyword evidence="2" id="KW-0238">DNA-binding</keyword>
<keyword evidence="3" id="KW-0804">Transcription</keyword>
<proteinExistence type="predicted"/>
<dbReference type="PANTHER" id="PTHR46796">
    <property type="entry name" value="HTH-TYPE TRANSCRIPTIONAL ACTIVATOR RHAS-RELATED"/>
    <property type="match status" value="1"/>
</dbReference>
<reference evidence="5 6" key="1">
    <citation type="submission" date="2017-03" db="EMBL/GenBank/DDBJ databases">
        <title>Genomic insights into Mycobacterium simiae human colonization.</title>
        <authorList>
            <person name="Steffani J.L."/>
            <person name="Brunck M.E."/>
            <person name="Cruz E."/>
            <person name="Montiel R."/>
            <person name="Barona F."/>
        </authorList>
    </citation>
    <scope>NUCLEOTIDE SEQUENCE [LARGE SCALE GENOMIC DNA]</scope>
    <source>
        <strain evidence="5 6">MsiGto</strain>
    </source>
</reference>
<name>A0A1X0YHK6_MYCSI</name>
<dbReference type="GO" id="GO:0043565">
    <property type="term" value="F:sequence-specific DNA binding"/>
    <property type="evidence" value="ECO:0007669"/>
    <property type="project" value="InterPro"/>
</dbReference>
<dbReference type="STRING" id="1784.VC42_03525"/>
<evidence type="ECO:0000313" key="6">
    <source>
        <dbReference type="Proteomes" id="UP000193040"/>
    </source>
</evidence>
<evidence type="ECO:0000313" key="5">
    <source>
        <dbReference type="EMBL" id="ORJ64868.1"/>
    </source>
</evidence>
<evidence type="ECO:0000259" key="4">
    <source>
        <dbReference type="PROSITE" id="PS01124"/>
    </source>
</evidence>
<gene>
    <name evidence="5" type="ORF">B5M45_01025</name>
</gene>
<evidence type="ECO:0000256" key="1">
    <source>
        <dbReference type="ARBA" id="ARBA00023015"/>
    </source>
</evidence>
<dbReference type="PROSITE" id="PS01124">
    <property type="entry name" value="HTH_ARAC_FAMILY_2"/>
    <property type="match status" value="1"/>
</dbReference>
<accession>A0A1X0YHK6</accession>
<dbReference type="EMBL" id="MZZM01000001">
    <property type="protein sequence ID" value="ORJ64868.1"/>
    <property type="molecule type" value="Genomic_DNA"/>
</dbReference>
<dbReference type="PRINTS" id="PR00032">
    <property type="entry name" value="HTHARAC"/>
</dbReference>
<dbReference type="AlphaFoldDB" id="A0A1X0YHK6"/>
<feature type="domain" description="HTH araC/xylS-type" evidence="4">
    <location>
        <begin position="212"/>
        <end position="313"/>
    </location>
</feature>
<protein>
    <recommendedName>
        <fullName evidence="4">HTH araC/xylS-type domain-containing protein</fullName>
    </recommendedName>
</protein>
<dbReference type="Pfam" id="PF14525">
    <property type="entry name" value="AraC_binding_2"/>
    <property type="match status" value="1"/>
</dbReference>
<comment type="caution">
    <text evidence="5">The sequence shown here is derived from an EMBL/GenBank/DDBJ whole genome shotgun (WGS) entry which is preliminary data.</text>
</comment>
<dbReference type="InterPro" id="IPR050204">
    <property type="entry name" value="AraC_XylS_family_regulators"/>
</dbReference>
<dbReference type="SMART" id="SM00342">
    <property type="entry name" value="HTH_ARAC"/>
    <property type="match status" value="1"/>
</dbReference>